<dbReference type="CDD" id="cd07821">
    <property type="entry name" value="PYR_PYL_RCAR_like"/>
    <property type="match status" value="1"/>
</dbReference>
<dbReference type="AlphaFoldDB" id="A0A1D9GL78"/>
<organism evidence="1 2">
    <name type="scientific">Marinobacter salinus</name>
    <dbReference type="NCBI Taxonomy" id="1874317"/>
    <lineage>
        <taxon>Bacteria</taxon>
        <taxon>Pseudomonadati</taxon>
        <taxon>Pseudomonadota</taxon>
        <taxon>Gammaproteobacteria</taxon>
        <taxon>Pseudomonadales</taxon>
        <taxon>Marinobacteraceae</taxon>
        <taxon>Marinobacter</taxon>
    </lineage>
</organism>
<keyword evidence="2" id="KW-1185">Reference proteome</keyword>
<proteinExistence type="predicted"/>
<dbReference type="Proteomes" id="UP000177445">
    <property type="component" value="Chromosome"/>
</dbReference>
<dbReference type="Pfam" id="PF10604">
    <property type="entry name" value="Polyketide_cyc2"/>
    <property type="match status" value="1"/>
</dbReference>
<gene>
    <name evidence="1" type="ORF">BKP64_09640</name>
</gene>
<dbReference type="OrthoDB" id="4459835at2"/>
<dbReference type="Gene3D" id="3.30.530.20">
    <property type="match status" value="1"/>
</dbReference>
<dbReference type="RefSeq" id="WP_070969087.1">
    <property type="nucleotide sequence ID" value="NZ_CP017715.1"/>
</dbReference>
<dbReference type="InterPro" id="IPR019587">
    <property type="entry name" value="Polyketide_cyclase/dehydratase"/>
</dbReference>
<accession>A0A1D9GL78</accession>
<dbReference type="EMBL" id="CP017715">
    <property type="protein sequence ID" value="AOY88406.1"/>
    <property type="molecule type" value="Genomic_DNA"/>
</dbReference>
<evidence type="ECO:0000313" key="2">
    <source>
        <dbReference type="Proteomes" id="UP000177445"/>
    </source>
</evidence>
<dbReference type="STRING" id="1874317.BKP64_09640"/>
<dbReference type="SUPFAM" id="SSF55961">
    <property type="entry name" value="Bet v1-like"/>
    <property type="match status" value="1"/>
</dbReference>
<protein>
    <submittedName>
        <fullName evidence="1">MxaD family protein</fullName>
    </submittedName>
</protein>
<name>A0A1D9GL78_9GAMM</name>
<dbReference type="InterPro" id="IPR023393">
    <property type="entry name" value="START-like_dom_sf"/>
</dbReference>
<sequence length="145" mass="16169">MAMYTIEINETFDVPRHRVFALFADHNSFGKLLGAPVKRIKDSQDADPNGIGSVRKIGIGPVGLEETVTNFEPDSLIEYTITSMSPIKNHLGRIRFDDTPEGHTQISYTITFEDIVPFTGKVVSSALEKGIRRGIRQVPKLAKQR</sequence>
<reference evidence="1 2" key="1">
    <citation type="submission" date="2016-10" db="EMBL/GenBank/DDBJ databases">
        <title>Marinobacter salinus sp. nov., a moderately halophilic bacterium isolated from a tidal flat environment.</title>
        <authorList>
            <person name="Park S.-J."/>
        </authorList>
    </citation>
    <scope>NUCLEOTIDE SEQUENCE [LARGE SCALE GENOMIC DNA]</scope>
    <source>
        <strain evidence="1 2">Hb8</strain>
    </source>
</reference>
<evidence type="ECO:0000313" key="1">
    <source>
        <dbReference type="EMBL" id="AOY88406.1"/>
    </source>
</evidence>
<dbReference type="KEGG" id="msq:BKP64_09640"/>